<name>A0A4Q9Q7I6_9APHY</name>
<proteinExistence type="predicted"/>
<sequence length="117" mass="13196">MWSPSGRYGLSWFVASLVCRRQGENATSIDSFFSSTFHLLLYTSLLFAIVHPYHQYGYQKPPRTTPPGMKCKLGRKPGQQLLDANSTMTPGNRPSAPRSDRTNTFLRRRPVIGYLGS</sequence>
<evidence type="ECO:0000313" key="3">
    <source>
        <dbReference type="Proteomes" id="UP000292082"/>
    </source>
</evidence>
<dbReference type="Proteomes" id="UP000292082">
    <property type="component" value="Unassembled WGS sequence"/>
</dbReference>
<evidence type="ECO:0000313" key="2">
    <source>
        <dbReference type="EMBL" id="TBU63375.1"/>
    </source>
</evidence>
<feature type="region of interest" description="Disordered" evidence="1">
    <location>
        <begin position="79"/>
        <end position="109"/>
    </location>
</feature>
<dbReference type="EMBL" id="ML145089">
    <property type="protein sequence ID" value="TBU63375.1"/>
    <property type="molecule type" value="Genomic_DNA"/>
</dbReference>
<organism evidence="2 3">
    <name type="scientific">Dichomitus squalens</name>
    <dbReference type="NCBI Taxonomy" id="114155"/>
    <lineage>
        <taxon>Eukaryota</taxon>
        <taxon>Fungi</taxon>
        <taxon>Dikarya</taxon>
        <taxon>Basidiomycota</taxon>
        <taxon>Agaricomycotina</taxon>
        <taxon>Agaricomycetes</taxon>
        <taxon>Polyporales</taxon>
        <taxon>Polyporaceae</taxon>
        <taxon>Dichomitus</taxon>
    </lineage>
</organism>
<gene>
    <name evidence="2" type="ORF">BD310DRAFT_916182</name>
</gene>
<reference evidence="2 3" key="1">
    <citation type="submission" date="2019-01" db="EMBL/GenBank/DDBJ databases">
        <title>Draft genome sequences of three monokaryotic isolates of the white-rot basidiomycete fungus Dichomitus squalens.</title>
        <authorList>
            <consortium name="DOE Joint Genome Institute"/>
            <person name="Lopez S.C."/>
            <person name="Andreopoulos B."/>
            <person name="Pangilinan J."/>
            <person name="Lipzen A."/>
            <person name="Riley R."/>
            <person name="Ahrendt S."/>
            <person name="Ng V."/>
            <person name="Barry K."/>
            <person name="Daum C."/>
            <person name="Grigoriev I.V."/>
            <person name="Hilden K.S."/>
            <person name="Makela M.R."/>
            <person name="de Vries R.P."/>
        </authorList>
    </citation>
    <scope>NUCLEOTIDE SEQUENCE [LARGE SCALE GENOMIC DNA]</scope>
    <source>
        <strain evidence="2 3">CBS 464.89</strain>
    </source>
</reference>
<keyword evidence="3" id="KW-1185">Reference proteome</keyword>
<feature type="compositionally biased region" description="Polar residues" evidence="1">
    <location>
        <begin position="82"/>
        <end position="92"/>
    </location>
</feature>
<evidence type="ECO:0000256" key="1">
    <source>
        <dbReference type="SAM" id="MobiDB-lite"/>
    </source>
</evidence>
<protein>
    <submittedName>
        <fullName evidence="2">Uncharacterized protein</fullName>
    </submittedName>
</protein>
<accession>A0A4Q9Q7I6</accession>
<dbReference type="AlphaFoldDB" id="A0A4Q9Q7I6"/>